<dbReference type="OrthoDB" id="517778at2"/>
<sequence>MLNSPIDQAADINTHPDILRDLADESIELARVVAKNPSTPPDVLEALSGYDHDPEIQRNVTANPNTPVEELITLGADFPYELINNPVFPLLVLENPCFFQELPFDVIESVLLLDDIPEEYLVMAASLDSYEISNLIANHKKVPFHVLSQIVNNPKREKEAYIASQHVTFAGEITEGWNEEIWRAINKYTFLNRIKEKEEFLYNAGVLDERLMLGLTPYSLLNIVYNPDTPSDIAELIINSFFPEVQAQRNLNIASNPNTPINTLIEFSDAKENQLLISVASNPSSPVFVLEKLANMDNQEIKQAIYRNYNTPNSVLKILYQIDDTKENEESIQNLKDSIMKIIQYYQKYQTALYLNDLDINNIGKLLLLSNNIDDLIWKRLENLTSFDVLIALARHPKTPVHILKHIHLQSKYYKSNYPKTKSIKKTLRILLARNPQTSINILLHLIRDDSFQVYSEAIMNLKTNFALYNQQVAHFLDKWEQANNQEAPPNTLHDIVNTRSIALCLAVANNPNASAETLHKLAFHPNHDVLTAVTKHQNTSVETLLTLSRKRKKGYSNIRAHAIKALIQKEPNSSGAVLAEIVSSNEPTSPRFIFLLHPLAPPEFLAQHASSICWIERYAVAQNPSTPAHVISELAVDANRLVRAVAYQRLQTL</sequence>
<organism evidence="2 3">
    <name type="scientific">Dulcicalothrix desertica PCC 7102</name>
    <dbReference type="NCBI Taxonomy" id="232991"/>
    <lineage>
        <taxon>Bacteria</taxon>
        <taxon>Bacillati</taxon>
        <taxon>Cyanobacteriota</taxon>
        <taxon>Cyanophyceae</taxon>
        <taxon>Nostocales</taxon>
        <taxon>Calotrichaceae</taxon>
        <taxon>Dulcicalothrix</taxon>
    </lineage>
</organism>
<dbReference type="EMBL" id="RSCL01000063">
    <property type="protein sequence ID" value="RUS93141.1"/>
    <property type="molecule type" value="Genomic_DNA"/>
</dbReference>
<evidence type="ECO:0000313" key="2">
    <source>
        <dbReference type="EMBL" id="RUS93141.1"/>
    </source>
</evidence>
<comment type="caution">
    <text evidence="2">The sequence shown here is derived from an EMBL/GenBank/DDBJ whole genome shotgun (WGS) entry which is preliminary data.</text>
</comment>
<gene>
    <name evidence="2" type="ORF">DSM106972_097350</name>
</gene>
<keyword evidence="3" id="KW-1185">Reference proteome</keyword>
<dbReference type="Gene3D" id="1.25.10.10">
    <property type="entry name" value="Leucine-rich Repeat Variant"/>
    <property type="match status" value="2"/>
</dbReference>
<dbReference type="InterPro" id="IPR011989">
    <property type="entry name" value="ARM-like"/>
</dbReference>
<name>A0A3S1A4C1_9CYAN</name>
<dbReference type="InterPro" id="IPR057893">
    <property type="entry name" value="LRV_2"/>
</dbReference>
<accession>A0A3S1A4C1</accession>
<dbReference type="Pfam" id="PF25591">
    <property type="entry name" value="LRV_2"/>
    <property type="match status" value="1"/>
</dbReference>
<feature type="domain" description="Leucine rich repeat variant" evidence="1">
    <location>
        <begin position="8"/>
        <end position="62"/>
    </location>
</feature>
<reference evidence="2" key="2">
    <citation type="journal article" date="2019" name="Genome Biol. Evol.">
        <title>Day and night: Metabolic profiles and evolutionary relationships of six axenic non-marine cyanobacteria.</title>
        <authorList>
            <person name="Will S.E."/>
            <person name="Henke P."/>
            <person name="Boedeker C."/>
            <person name="Huang S."/>
            <person name="Brinkmann H."/>
            <person name="Rohde M."/>
            <person name="Jarek M."/>
            <person name="Friedl T."/>
            <person name="Seufert S."/>
            <person name="Schumacher M."/>
            <person name="Overmann J."/>
            <person name="Neumann-Schaal M."/>
            <person name="Petersen J."/>
        </authorList>
    </citation>
    <scope>NUCLEOTIDE SEQUENCE [LARGE SCALE GENOMIC DNA]</scope>
    <source>
        <strain evidence="2">PCC 7102</strain>
    </source>
</reference>
<dbReference type="AlphaFoldDB" id="A0A3S1A4C1"/>
<evidence type="ECO:0000313" key="3">
    <source>
        <dbReference type="Proteomes" id="UP000271624"/>
    </source>
</evidence>
<evidence type="ECO:0000259" key="1">
    <source>
        <dbReference type="Pfam" id="PF25591"/>
    </source>
</evidence>
<dbReference type="Proteomes" id="UP000271624">
    <property type="component" value="Unassembled WGS sequence"/>
</dbReference>
<dbReference type="RefSeq" id="WP_127087627.1">
    <property type="nucleotide sequence ID" value="NZ_RSCL01000063.1"/>
</dbReference>
<reference evidence="2" key="1">
    <citation type="submission" date="2018-12" db="EMBL/GenBank/DDBJ databases">
        <authorList>
            <person name="Will S."/>
            <person name="Neumann-Schaal M."/>
            <person name="Henke P."/>
        </authorList>
    </citation>
    <scope>NUCLEOTIDE SEQUENCE</scope>
    <source>
        <strain evidence="2">PCC 7102</strain>
    </source>
</reference>
<proteinExistence type="predicted"/>
<protein>
    <recommendedName>
        <fullName evidence="1">Leucine rich repeat variant domain-containing protein</fullName>
    </recommendedName>
</protein>